<dbReference type="GeneID" id="85334106"/>
<reference evidence="1 2" key="1">
    <citation type="submission" date="2016-10" db="EMBL/GenBank/DDBJ databases">
        <title>The genome sequence of Colletotrichum fioriniae PJ7.</title>
        <authorList>
            <person name="Baroncelli R."/>
        </authorList>
    </citation>
    <scope>NUCLEOTIDE SEQUENCE [LARGE SCALE GENOMIC DNA]</scope>
    <source>
        <strain evidence="1 2">IMI 309622</strain>
    </source>
</reference>
<name>A0AAI9Z920_9PEZI</name>
<proteinExistence type="predicted"/>
<dbReference type="RefSeq" id="XP_060319209.1">
    <property type="nucleotide sequence ID" value="XM_060450559.1"/>
</dbReference>
<evidence type="ECO:0000313" key="1">
    <source>
        <dbReference type="EMBL" id="KAK1537048.1"/>
    </source>
</evidence>
<dbReference type="Proteomes" id="UP001240678">
    <property type="component" value="Unassembled WGS sequence"/>
</dbReference>
<dbReference type="AlphaFoldDB" id="A0AAI9Z920"/>
<keyword evidence="2" id="KW-1185">Reference proteome</keyword>
<evidence type="ECO:0000313" key="2">
    <source>
        <dbReference type="Proteomes" id="UP001240678"/>
    </source>
</evidence>
<comment type="caution">
    <text evidence="1">The sequence shown here is derived from an EMBL/GenBank/DDBJ whole genome shotgun (WGS) entry which is preliminary data.</text>
</comment>
<gene>
    <name evidence="1" type="ORF">CCOS01_02368</name>
</gene>
<organism evidence="1 2">
    <name type="scientific">Colletotrichum costaricense</name>
    <dbReference type="NCBI Taxonomy" id="1209916"/>
    <lineage>
        <taxon>Eukaryota</taxon>
        <taxon>Fungi</taxon>
        <taxon>Dikarya</taxon>
        <taxon>Ascomycota</taxon>
        <taxon>Pezizomycotina</taxon>
        <taxon>Sordariomycetes</taxon>
        <taxon>Hypocreomycetidae</taxon>
        <taxon>Glomerellales</taxon>
        <taxon>Glomerellaceae</taxon>
        <taxon>Colletotrichum</taxon>
        <taxon>Colletotrichum acutatum species complex</taxon>
    </lineage>
</organism>
<protein>
    <submittedName>
        <fullName evidence="1">Uncharacterized protein</fullName>
    </submittedName>
</protein>
<accession>A0AAI9Z920</accession>
<dbReference type="EMBL" id="MOOE01000002">
    <property type="protein sequence ID" value="KAK1537048.1"/>
    <property type="molecule type" value="Genomic_DNA"/>
</dbReference>
<sequence>MDGGGFGSVPSSHPSLGFFRHHPCSVLKAHPGARGMGAFVGWARATPKIQAAKNKGGGGGGTNSLSLEEDDESTIVLANLRLTRRRYGNAEMRLRTGFHARSKCPRRVQPIKHRTLDEAKKPLRRGAPYQYVWSVRYFAAFHPPIRAVRQAL</sequence>